<gene>
    <name evidence="1" type="ORF">EHQ59_16520</name>
</gene>
<dbReference type="PANTHER" id="PTHR36302">
    <property type="entry name" value="BLR7088 PROTEIN"/>
    <property type="match status" value="1"/>
</dbReference>
<proteinExistence type="predicted"/>
<accession>A0A4R9JMY0</accession>
<dbReference type="InterPro" id="IPR036182">
    <property type="entry name" value="PCuAC_sf"/>
</dbReference>
<dbReference type="Gene3D" id="2.60.40.1890">
    <property type="entry name" value="PCu(A)C copper chaperone"/>
    <property type="match status" value="1"/>
</dbReference>
<comment type="caution">
    <text evidence="1">The sequence shown here is derived from an EMBL/GenBank/DDBJ whole genome shotgun (WGS) entry which is preliminary data.</text>
</comment>
<dbReference type="InterPro" id="IPR007410">
    <property type="entry name" value="LpqE-like"/>
</dbReference>
<dbReference type="Proteomes" id="UP000297609">
    <property type="component" value="Unassembled WGS sequence"/>
</dbReference>
<keyword evidence="2" id="KW-1185">Reference proteome</keyword>
<name>A0A4R9JMY0_9LEPT</name>
<protein>
    <submittedName>
        <fullName evidence="1">Copper chaperone PCu(A)C</fullName>
    </submittedName>
</protein>
<organism evidence="1 2">
    <name type="scientific">Leptospira kemamanensis</name>
    <dbReference type="NCBI Taxonomy" id="2484942"/>
    <lineage>
        <taxon>Bacteria</taxon>
        <taxon>Pseudomonadati</taxon>
        <taxon>Spirochaetota</taxon>
        <taxon>Spirochaetia</taxon>
        <taxon>Leptospirales</taxon>
        <taxon>Leptospiraceae</taxon>
        <taxon>Leptospira</taxon>
    </lineage>
</organism>
<dbReference type="Pfam" id="PF04314">
    <property type="entry name" value="PCuAC"/>
    <property type="match status" value="1"/>
</dbReference>
<evidence type="ECO:0000313" key="2">
    <source>
        <dbReference type="Proteomes" id="UP000297609"/>
    </source>
</evidence>
<dbReference type="OrthoDB" id="329262at2"/>
<dbReference type="SUPFAM" id="SSF110087">
    <property type="entry name" value="DR1885-like metal-binding protein"/>
    <property type="match status" value="1"/>
</dbReference>
<dbReference type="PANTHER" id="PTHR36302:SF1">
    <property type="entry name" value="COPPER CHAPERONE PCU(A)C"/>
    <property type="match status" value="1"/>
</dbReference>
<dbReference type="AlphaFoldDB" id="A0A4R9JMY0"/>
<evidence type="ECO:0000313" key="1">
    <source>
        <dbReference type="EMBL" id="TGL47228.1"/>
    </source>
</evidence>
<sequence>MRVMAVTHLIINLIEVLLLRKVNTTNLGILLLIQVNLFVFCHKTNPNPTLWTIPVPDLAKTTAVYGQIQNPREIDVSILSASSSLYKRVEFHTMSVDKEGIMRMRKWEYPIHLKPKETIDLERNGTHLMLYDKQNEKGDLWIEIHYSDGKTEKHIVEIKSL</sequence>
<dbReference type="InterPro" id="IPR058248">
    <property type="entry name" value="Lxx211020-like"/>
</dbReference>
<dbReference type="EMBL" id="RQGG01000050">
    <property type="protein sequence ID" value="TGL47228.1"/>
    <property type="molecule type" value="Genomic_DNA"/>
</dbReference>
<reference evidence="1" key="1">
    <citation type="journal article" date="2019" name="PLoS Negl. Trop. Dis.">
        <title>Revisiting the worldwide diversity of Leptospira species in the environment.</title>
        <authorList>
            <person name="Vincent A.T."/>
            <person name="Schiettekatte O."/>
            <person name="Bourhy P."/>
            <person name="Veyrier F.J."/>
            <person name="Picardeau M."/>
        </authorList>
    </citation>
    <scope>NUCLEOTIDE SEQUENCE [LARGE SCALE GENOMIC DNA]</scope>
    <source>
        <strain evidence="1">201702454</strain>
    </source>
</reference>